<accession>A0ABR0AD35</accession>
<evidence type="ECO:0000256" key="1">
    <source>
        <dbReference type="SAM" id="MobiDB-lite"/>
    </source>
</evidence>
<proteinExistence type="predicted"/>
<gene>
    <name evidence="2" type="ORF">OUZ56_008464</name>
</gene>
<feature type="compositionally biased region" description="Basic and acidic residues" evidence="1">
    <location>
        <begin position="66"/>
        <end position="84"/>
    </location>
</feature>
<sequence>MRKQTVGASATSPSGRMSRIARLASSFECDPARYLPTPLSPASQRERAHLADHLLHSSRFYCQTQEGRRRQVKKREGQPGEHQSRRGANSFA</sequence>
<organism evidence="2 3">
    <name type="scientific">Daphnia magna</name>
    <dbReference type="NCBI Taxonomy" id="35525"/>
    <lineage>
        <taxon>Eukaryota</taxon>
        <taxon>Metazoa</taxon>
        <taxon>Ecdysozoa</taxon>
        <taxon>Arthropoda</taxon>
        <taxon>Crustacea</taxon>
        <taxon>Branchiopoda</taxon>
        <taxon>Diplostraca</taxon>
        <taxon>Cladocera</taxon>
        <taxon>Anomopoda</taxon>
        <taxon>Daphniidae</taxon>
        <taxon>Daphnia</taxon>
    </lineage>
</organism>
<evidence type="ECO:0000313" key="2">
    <source>
        <dbReference type="EMBL" id="KAK4023027.1"/>
    </source>
</evidence>
<dbReference type="EMBL" id="JAOYFB010000037">
    <property type="protein sequence ID" value="KAK4023027.1"/>
    <property type="molecule type" value="Genomic_DNA"/>
</dbReference>
<protein>
    <submittedName>
        <fullName evidence="2">Uncharacterized protein</fullName>
    </submittedName>
</protein>
<keyword evidence="3" id="KW-1185">Reference proteome</keyword>
<feature type="region of interest" description="Disordered" evidence="1">
    <location>
        <begin position="63"/>
        <end position="92"/>
    </location>
</feature>
<comment type="caution">
    <text evidence="2">The sequence shown here is derived from an EMBL/GenBank/DDBJ whole genome shotgun (WGS) entry which is preliminary data.</text>
</comment>
<evidence type="ECO:0000313" key="3">
    <source>
        <dbReference type="Proteomes" id="UP001234178"/>
    </source>
</evidence>
<dbReference type="Proteomes" id="UP001234178">
    <property type="component" value="Unassembled WGS sequence"/>
</dbReference>
<name>A0ABR0AD35_9CRUS</name>
<reference evidence="2 3" key="1">
    <citation type="journal article" date="2023" name="Nucleic Acids Res.">
        <title>The hologenome of Daphnia magna reveals possible DNA methylation and microbiome-mediated evolution of the host genome.</title>
        <authorList>
            <person name="Chaturvedi A."/>
            <person name="Li X."/>
            <person name="Dhandapani V."/>
            <person name="Marshall H."/>
            <person name="Kissane S."/>
            <person name="Cuenca-Cambronero M."/>
            <person name="Asole G."/>
            <person name="Calvet F."/>
            <person name="Ruiz-Romero M."/>
            <person name="Marangio P."/>
            <person name="Guigo R."/>
            <person name="Rago D."/>
            <person name="Mirbahai L."/>
            <person name="Eastwood N."/>
            <person name="Colbourne J.K."/>
            <person name="Zhou J."/>
            <person name="Mallon E."/>
            <person name="Orsini L."/>
        </authorList>
    </citation>
    <scope>NUCLEOTIDE SEQUENCE [LARGE SCALE GENOMIC DNA]</scope>
    <source>
        <strain evidence="2">LRV0_1</strain>
    </source>
</reference>